<dbReference type="PANTHER" id="PTHR33112">
    <property type="entry name" value="DOMAIN PROTEIN, PUTATIVE-RELATED"/>
    <property type="match status" value="1"/>
</dbReference>
<organism evidence="2 3">
    <name type="scientific">Canariomyces notabilis</name>
    <dbReference type="NCBI Taxonomy" id="2074819"/>
    <lineage>
        <taxon>Eukaryota</taxon>
        <taxon>Fungi</taxon>
        <taxon>Dikarya</taxon>
        <taxon>Ascomycota</taxon>
        <taxon>Pezizomycotina</taxon>
        <taxon>Sordariomycetes</taxon>
        <taxon>Sordariomycetidae</taxon>
        <taxon>Sordariales</taxon>
        <taxon>Chaetomiaceae</taxon>
        <taxon>Canariomyces</taxon>
    </lineage>
</organism>
<evidence type="ECO:0000313" key="2">
    <source>
        <dbReference type="EMBL" id="KAK4112800.1"/>
    </source>
</evidence>
<dbReference type="Proteomes" id="UP001302812">
    <property type="component" value="Unassembled WGS sequence"/>
</dbReference>
<gene>
    <name evidence="2" type="ORF">N656DRAFT_768363</name>
</gene>
<keyword evidence="3" id="KW-1185">Reference proteome</keyword>
<evidence type="ECO:0000259" key="1">
    <source>
        <dbReference type="Pfam" id="PF06985"/>
    </source>
</evidence>
<protein>
    <submittedName>
        <fullName evidence="2">HET-domain-containing protein</fullName>
    </submittedName>
</protein>
<dbReference type="GeneID" id="89937742"/>
<name>A0AAN6TEE8_9PEZI</name>
<proteinExistence type="predicted"/>
<sequence>MKHDIRRIVALEIRDRGTHSIISRIMGERNGDDEIADPDIREMVRDHSEKSRVRGRMVLDELDEARGAASNHSRHDVDGLSDEDLERVTIRLQTQSDGTQGGKDGSALVFTPEDEQKFSRYKHHQYVRRWGLFSTADGIDEEWFIPSPPVLPEDDPEYLCDMCRHIDFNALFTKRGLVGNIQPGPTRIALHALAKVLRNQHCSFCSLIRKKIAQDKLLPDEPIERFEGETIHLNVIDDGPACSLKLEVELESYVRGKANSRIILQKFAGATAEPLQGLRVCQEKADLDRLRGWLRACEETQSSPYEHQDSIMLVSLRVVDTVENRICEIDAHSRYACLSYVWGKGSQTQYTAATKSILEAPQGLMAESVRLPQTILDAMEVTRQIGLRYLWIDALCILQDSQEDKAKVISQMHGIYSNATLTIVASTNAGPSDGLAGVGPVPRPQPQISEKLQGITVGVAFHDARKPHVEIENSVWNSRAWTFQERLVSRRLVYFTESQMTFACPHAATRFEDTVSVPNIGYRPTPINDQTKYTSRANDLLLHVWCDPTQAAYPNKAFVTDYGTVVWQAADPDNPDGVSAADPPIYQTGEAPSTSSTGVLQLEGHTLWDVYRQVVSDYTKRKMTWASDAVNAFTAIGELIRRGTNTKYWHGIPEFAFDQALLWLPREPLKRRKNGDVPLFPSWAWCAWEGHSSYRGRGFYNSLARPPVPVVKWLEPLDKEAEIERIRSGEGATPEQIEAAIRYINSNLLLSVRDPYALWHIYDRDEGWEHQRDEAKNEHFYTNAAYPHIRFSYPISLPGEEVSERPIDNSLLAFQARSAQVRFRDIITEGHVAEAFQHDYLQIGLNDEKRSANFRPTWQRIIYHQGYRAGFLSLNVPFEEIELDSDDSYHLVAMSRDSLPGIAPPTEGWDVYWQVEPRMLQYHLFREEWGGKPLEVPPPNTNVTPDTGPCSENGNPFWDTDRFGEVGKIDVYNVLLLRERGVPSRHERIGVGKMSFRAFHHAQPKVRYIIMD</sequence>
<dbReference type="AlphaFoldDB" id="A0AAN6TEE8"/>
<comment type="caution">
    <text evidence="2">The sequence shown here is derived from an EMBL/GenBank/DDBJ whole genome shotgun (WGS) entry which is preliminary data.</text>
</comment>
<accession>A0AAN6TEE8</accession>
<feature type="domain" description="Heterokaryon incompatibility" evidence="1">
    <location>
        <begin position="335"/>
        <end position="485"/>
    </location>
</feature>
<dbReference type="PANTHER" id="PTHR33112:SF12">
    <property type="entry name" value="HETEROKARYON INCOMPATIBILITY DOMAIN-CONTAINING PROTEIN"/>
    <property type="match status" value="1"/>
</dbReference>
<dbReference type="Pfam" id="PF06985">
    <property type="entry name" value="HET"/>
    <property type="match status" value="1"/>
</dbReference>
<dbReference type="RefSeq" id="XP_064670370.1">
    <property type="nucleotide sequence ID" value="XM_064813617.1"/>
</dbReference>
<dbReference type="EMBL" id="MU853341">
    <property type="protein sequence ID" value="KAK4112800.1"/>
    <property type="molecule type" value="Genomic_DNA"/>
</dbReference>
<dbReference type="InterPro" id="IPR010730">
    <property type="entry name" value="HET"/>
</dbReference>
<reference evidence="2" key="1">
    <citation type="journal article" date="2023" name="Mol. Phylogenet. Evol.">
        <title>Genome-scale phylogeny and comparative genomics of the fungal order Sordariales.</title>
        <authorList>
            <person name="Hensen N."/>
            <person name="Bonometti L."/>
            <person name="Westerberg I."/>
            <person name="Brannstrom I.O."/>
            <person name="Guillou S."/>
            <person name="Cros-Aarteil S."/>
            <person name="Calhoun S."/>
            <person name="Haridas S."/>
            <person name="Kuo A."/>
            <person name="Mondo S."/>
            <person name="Pangilinan J."/>
            <person name="Riley R."/>
            <person name="LaButti K."/>
            <person name="Andreopoulos B."/>
            <person name="Lipzen A."/>
            <person name="Chen C."/>
            <person name="Yan M."/>
            <person name="Daum C."/>
            <person name="Ng V."/>
            <person name="Clum A."/>
            <person name="Steindorff A."/>
            <person name="Ohm R.A."/>
            <person name="Martin F."/>
            <person name="Silar P."/>
            <person name="Natvig D.O."/>
            <person name="Lalanne C."/>
            <person name="Gautier V."/>
            <person name="Ament-Velasquez S.L."/>
            <person name="Kruys A."/>
            <person name="Hutchinson M.I."/>
            <person name="Powell A.J."/>
            <person name="Barry K."/>
            <person name="Miller A.N."/>
            <person name="Grigoriev I.V."/>
            <person name="Debuchy R."/>
            <person name="Gladieux P."/>
            <person name="Hiltunen Thoren M."/>
            <person name="Johannesson H."/>
        </authorList>
    </citation>
    <scope>NUCLEOTIDE SEQUENCE</scope>
    <source>
        <strain evidence="2">CBS 508.74</strain>
    </source>
</reference>
<reference evidence="2" key="2">
    <citation type="submission" date="2023-05" db="EMBL/GenBank/DDBJ databases">
        <authorList>
            <consortium name="Lawrence Berkeley National Laboratory"/>
            <person name="Steindorff A."/>
            <person name="Hensen N."/>
            <person name="Bonometti L."/>
            <person name="Westerberg I."/>
            <person name="Brannstrom I.O."/>
            <person name="Guillou S."/>
            <person name="Cros-Aarteil S."/>
            <person name="Calhoun S."/>
            <person name="Haridas S."/>
            <person name="Kuo A."/>
            <person name="Mondo S."/>
            <person name="Pangilinan J."/>
            <person name="Riley R."/>
            <person name="Labutti K."/>
            <person name="Andreopoulos B."/>
            <person name="Lipzen A."/>
            <person name="Chen C."/>
            <person name="Yanf M."/>
            <person name="Daum C."/>
            <person name="Ng V."/>
            <person name="Clum A."/>
            <person name="Ohm R."/>
            <person name="Martin F."/>
            <person name="Silar P."/>
            <person name="Natvig D."/>
            <person name="Lalanne C."/>
            <person name="Gautier V."/>
            <person name="Ament-Velasquez S.L."/>
            <person name="Kruys A."/>
            <person name="Hutchinson M.I."/>
            <person name="Powell A.J."/>
            <person name="Barry K."/>
            <person name="Miller A.N."/>
            <person name="Grigoriev I.V."/>
            <person name="Debuchy R."/>
            <person name="Gladieux P."/>
            <person name="Thoren M.H."/>
            <person name="Johannesson H."/>
        </authorList>
    </citation>
    <scope>NUCLEOTIDE SEQUENCE</scope>
    <source>
        <strain evidence="2">CBS 508.74</strain>
    </source>
</reference>
<evidence type="ECO:0000313" key="3">
    <source>
        <dbReference type="Proteomes" id="UP001302812"/>
    </source>
</evidence>